<dbReference type="InterPro" id="IPR003876">
    <property type="entry name" value="Arg_deiminase"/>
</dbReference>
<evidence type="ECO:0000256" key="2">
    <source>
        <dbReference type="ARBA" id="ARBA00022801"/>
    </source>
</evidence>
<gene>
    <name evidence="3" type="ORF">ACFPP6_02335</name>
</gene>
<sequence length="192" mass="20867">METAARTLGLSAALRVPDHLILEGGDVIPFSREGNRALLIGYGRRTQLPTLDFLARELIPWGVDEIIGVELAPWRINLDGCMVPVAEDVVLAHPDSVLSSVRFSVAGQERFDVLGMMLGIGMQIIDVTQDESLFRQACNSLCLGNRRIICYDMTPSALRRLEEAGVEALAVAGSELVKGTGGPRCMSRPIYS</sequence>
<evidence type="ECO:0000313" key="3">
    <source>
        <dbReference type="EMBL" id="MFC5143532.1"/>
    </source>
</evidence>
<comment type="similarity">
    <text evidence="1">Belongs to the arginine deiminase family.</text>
</comment>
<keyword evidence="4" id="KW-1185">Reference proteome</keyword>
<dbReference type="PANTHER" id="PTHR47271:SF2">
    <property type="entry name" value="ARGININE DEIMINASE"/>
    <property type="match status" value="1"/>
</dbReference>
<dbReference type="Proteomes" id="UP001596222">
    <property type="component" value="Unassembled WGS sequence"/>
</dbReference>
<comment type="caution">
    <text evidence="3">The sequence shown here is derived from an EMBL/GenBank/DDBJ whole genome shotgun (WGS) entry which is preliminary data.</text>
</comment>
<dbReference type="Gene3D" id="3.75.10.10">
    <property type="entry name" value="L-arginine/glycine Amidinotransferase, Chain A"/>
    <property type="match status" value="1"/>
</dbReference>
<accession>A0ABV9ZQY0</accession>
<dbReference type="EMBL" id="JBHSKJ010000001">
    <property type="protein sequence ID" value="MFC5143532.1"/>
    <property type="molecule type" value="Genomic_DNA"/>
</dbReference>
<evidence type="ECO:0000313" key="4">
    <source>
        <dbReference type="Proteomes" id="UP001596222"/>
    </source>
</evidence>
<dbReference type="SUPFAM" id="SSF55909">
    <property type="entry name" value="Pentein"/>
    <property type="match status" value="1"/>
</dbReference>
<dbReference type="PRINTS" id="PR01466">
    <property type="entry name" value="ARGDEIMINASE"/>
</dbReference>
<proteinExistence type="inferred from homology"/>
<dbReference type="RefSeq" id="WP_382036483.1">
    <property type="nucleotide sequence ID" value="NZ_JBHSKJ010000001.1"/>
</dbReference>
<organism evidence="3 4">
    <name type="scientific">Streptomyces aureoversilis</name>
    <dbReference type="NCBI Taxonomy" id="67277"/>
    <lineage>
        <taxon>Bacteria</taxon>
        <taxon>Bacillati</taxon>
        <taxon>Actinomycetota</taxon>
        <taxon>Actinomycetes</taxon>
        <taxon>Kitasatosporales</taxon>
        <taxon>Streptomycetaceae</taxon>
        <taxon>Streptomyces</taxon>
    </lineage>
</organism>
<dbReference type="Pfam" id="PF02274">
    <property type="entry name" value="ADI"/>
    <property type="match status" value="1"/>
</dbReference>
<reference evidence="4" key="1">
    <citation type="journal article" date="2019" name="Int. J. Syst. Evol. Microbiol.">
        <title>The Global Catalogue of Microorganisms (GCM) 10K type strain sequencing project: providing services to taxonomists for standard genome sequencing and annotation.</title>
        <authorList>
            <consortium name="The Broad Institute Genomics Platform"/>
            <consortium name="The Broad Institute Genome Sequencing Center for Infectious Disease"/>
            <person name="Wu L."/>
            <person name="Ma J."/>
        </authorList>
    </citation>
    <scope>NUCLEOTIDE SEQUENCE [LARGE SCALE GENOMIC DNA]</scope>
    <source>
        <strain evidence="4">CGMCC 4.1641</strain>
    </source>
</reference>
<protein>
    <submittedName>
        <fullName evidence="3">Arginine deiminase family protein</fullName>
    </submittedName>
</protein>
<name>A0ABV9ZQY0_9ACTN</name>
<keyword evidence="2" id="KW-0378">Hydrolase</keyword>
<dbReference type="PANTHER" id="PTHR47271">
    <property type="entry name" value="ARGININE DEIMINASE"/>
    <property type="match status" value="1"/>
</dbReference>
<evidence type="ECO:0000256" key="1">
    <source>
        <dbReference type="ARBA" id="ARBA00010206"/>
    </source>
</evidence>